<dbReference type="Pfam" id="PF12982">
    <property type="entry name" value="DUF3866"/>
    <property type="match status" value="1"/>
</dbReference>
<organism evidence="1 2">
    <name type="scientific">Hydrogenispora ethanolica</name>
    <dbReference type="NCBI Taxonomy" id="1082276"/>
    <lineage>
        <taxon>Bacteria</taxon>
        <taxon>Bacillati</taxon>
        <taxon>Bacillota</taxon>
        <taxon>Hydrogenispora</taxon>
    </lineage>
</organism>
<gene>
    <name evidence="1" type="ORF">EDC14_102247</name>
</gene>
<dbReference type="RefSeq" id="WP_132015461.1">
    <property type="nucleotide sequence ID" value="NZ_SLUN01000022.1"/>
</dbReference>
<dbReference type="EMBL" id="SLUN01000022">
    <property type="protein sequence ID" value="TCL62993.1"/>
    <property type="molecule type" value="Genomic_DNA"/>
</dbReference>
<dbReference type="Proteomes" id="UP000295008">
    <property type="component" value="Unassembled WGS sequence"/>
</dbReference>
<protein>
    <submittedName>
        <fullName evidence="1">Uncharacterized protein DUF3866</fullName>
    </submittedName>
</protein>
<sequence length="373" mass="40497">MFETAKGRVVEVLFQSPDLQELLVEIDGQLQRAYHYPCFQRKLQPGEEVFLNTSAVKLGLGTGGRHFVLPAGESDVPAEAPAGHIMKLRYTPWQFPVLAVEEEASPFHEALENATSLRGVPVVAASLHSMLPGIILGFRSYFPRKPRIVYIMTDGAALPVALSQLVRELKAKELLQATITTGHAFGGDLEAVSIPSALVAAVEVLSADLVICGLGPGIVGTGTALGFSGIEQSWIIDLTSRLQGIPILAPRVSTADRRERHHGLSHHSLTVLDLANQPALVGLSNRLPADLIEEITAAVILKKLEQRHRWYALDDPPAAQLLAEHQIYVKTMGRTANEDPWFFQTSVTAGMLAARAALNQLDTLAKLEMENHG</sequence>
<dbReference type="OrthoDB" id="3401376at2"/>
<evidence type="ECO:0000313" key="1">
    <source>
        <dbReference type="EMBL" id="TCL62993.1"/>
    </source>
</evidence>
<comment type="caution">
    <text evidence="1">The sequence shown here is derived from an EMBL/GenBank/DDBJ whole genome shotgun (WGS) entry which is preliminary data.</text>
</comment>
<name>A0A4R1RB41_HYDET</name>
<proteinExistence type="predicted"/>
<dbReference type="InterPro" id="IPR024479">
    <property type="entry name" value="DUF3866"/>
</dbReference>
<accession>A0A4R1RB41</accession>
<keyword evidence="2" id="KW-1185">Reference proteome</keyword>
<evidence type="ECO:0000313" key="2">
    <source>
        <dbReference type="Proteomes" id="UP000295008"/>
    </source>
</evidence>
<reference evidence="1 2" key="1">
    <citation type="submission" date="2019-03" db="EMBL/GenBank/DDBJ databases">
        <title>Genomic Encyclopedia of Type Strains, Phase IV (KMG-IV): sequencing the most valuable type-strain genomes for metagenomic binning, comparative biology and taxonomic classification.</title>
        <authorList>
            <person name="Goeker M."/>
        </authorList>
    </citation>
    <scope>NUCLEOTIDE SEQUENCE [LARGE SCALE GENOMIC DNA]</scope>
    <source>
        <strain evidence="1 2">LX-B</strain>
    </source>
</reference>
<dbReference type="AlphaFoldDB" id="A0A4R1RB41"/>